<dbReference type="PANTHER" id="PTHR31373:SF27">
    <property type="entry name" value="TROVE DOMAIN-CONTAINING PROTEIN"/>
    <property type="match status" value="1"/>
</dbReference>
<comment type="caution">
    <text evidence="3">The sequence shown here is derived from an EMBL/GenBank/DDBJ whole genome shotgun (WGS) entry which is preliminary data.</text>
</comment>
<dbReference type="Gene3D" id="3.40.50.410">
    <property type="entry name" value="von Willebrand factor, type A domain"/>
    <property type="match status" value="1"/>
</dbReference>
<dbReference type="PIRSF" id="PIRSF015417">
    <property type="entry name" value="T31B5_30_vWA"/>
    <property type="match status" value="1"/>
</dbReference>
<dbReference type="AlphaFoldDB" id="A0A1X2GJK9"/>
<feature type="domain" description="DUF7788" evidence="2">
    <location>
        <begin position="530"/>
        <end position="722"/>
    </location>
</feature>
<dbReference type="SUPFAM" id="SSF53300">
    <property type="entry name" value="vWA-like"/>
    <property type="match status" value="1"/>
</dbReference>
<evidence type="ECO:0000313" key="3">
    <source>
        <dbReference type="EMBL" id="ORX55137.1"/>
    </source>
</evidence>
<evidence type="ECO:0000313" key="4">
    <source>
        <dbReference type="Proteomes" id="UP000242146"/>
    </source>
</evidence>
<dbReference type="InterPro" id="IPR036465">
    <property type="entry name" value="vWFA_dom_sf"/>
</dbReference>
<dbReference type="Pfam" id="PF11443">
    <property type="entry name" value="DUF2828"/>
    <property type="match status" value="1"/>
</dbReference>
<protein>
    <submittedName>
        <fullName evidence="3">Uncharacterized protein</fullName>
    </submittedName>
</protein>
<dbReference type="InterPro" id="IPR011205">
    <property type="entry name" value="UCP015417_vWA"/>
</dbReference>
<accession>A0A1X2GJK9</accession>
<evidence type="ECO:0000259" key="1">
    <source>
        <dbReference type="Pfam" id="PF11443"/>
    </source>
</evidence>
<gene>
    <name evidence="3" type="ORF">DM01DRAFT_1407157</name>
</gene>
<keyword evidence="4" id="KW-1185">Reference proteome</keyword>
<dbReference type="OrthoDB" id="1149618at2759"/>
<dbReference type="Pfam" id="PF25043">
    <property type="entry name" value="DUF7788"/>
    <property type="match status" value="1"/>
</dbReference>
<sequence>MSFNTFPSDLPYFESLHNQELLWQQVDESLGAAAKPKPKKQPKAQSTTDDTLAFARALQKIQQLTITTNGATANSTTSNACVDLYSSLPNVVDLQKHLKKAYERHPLATLTIIFHCRSIHDGKKDKNAFYRCFFWLLKRHPRTAVKNLEFLVKGTVANRALSEQDQLVADGWDMLDEDSSWAGSDFGDTKKKKSKPLFYRSHGYWKDLLNLVSIYALGDAPNPIASIALEHPRDQRDEEVRAARRLRNQISRKQAAELKKKHIKVSANVKAKAAKEVADLARATKEKATRDRHDLRHERQQRVSHLLNTDVVYRALHFTVARLFAEKLAEDAAILKSFNEARPDSSTSADADKYALTNALSFAAKWAPSLASAHDKYSLMATSIAELLFIKDPQLAQDQRAYRLNGARELYRRQILSPLRKALDLPECRMSQNDWKAIDFSHVPSLCMQSNRRLFSKHAKDEYSQFLRDVVNGKSKVAGGVLGPQDFAMRASEIDTDSPDEERILLDGQWSSYIRALQDACGPDHSLRGSLAVCDVSGSMEWGGAMPNGATPMHAAIGLSLTLLALAAPPFTGMMITFDSNPSVVKIDPKQSIVDQVKQALKAPWGGSTNLYKVFVDLLLPMAIKFKIKQEDMVKRLFVFTDMQFDATADPSASSFDTLWETIVTKYHDAGYEPPEIVWWNLAAVAMPITAQGSHDTPGMAMVAGFSQNMLKTFMEGKDVQSPMAKAPLTPLEFMKKDLSKPSFKGLAVYD</sequence>
<dbReference type="InterPro" id="IPR056690">
    <property type="entry name" value="DUF7788"/>
</dbReference>
<dbReference type="EMBL" id="MCGT01000012">
    <property type="protein sequence ID" value="ORX55137.1"/>
    <property type="molecule type" value="Genomic_DNA"/>
</dbReference>
<organism evidence="3 4">
    <name type="scientific">Hesseltinella vesiculosa</name>
    <dbReference type="NCBI Taxonomy" id="101127"/>
    <lineage>
        <taxon>Eukaryota</taxon>
        <taxon>Fungi</taxon>
        <taxon>Fungi incertae sedis</taxon>
        <taxon>Mucoromycota</taxon>
        <taxon>Mucoromycotina</taxon>
        <taxon>Mucoromycetes</taxon>
        <taxon>Mucorales</taxon>
        <taxon>Cunninghamellaceae</taxon>
        <taxon>Hesseltinella</taxon>
    </lineage>
</organism>
<proteinExistence type="predicted"/>
<dbReference type="InterPro" id="IPR058580">
    <property type="entry name" value="DUF2828"/>
</dbReference>
<evidence type="ECO:0000259" key="2">
    <source>
        <dbReference type="Pfam" id="PF25043"/>
    </source>
</evidence>
<reference evidence="3 4" key="1">
    <citation type="submission" date="2016-07" db="EMBL/GenBank/DDBJ databases">
        <title>Pervasive Adenine N6-methylation of Active Genes in Fungi.</title>
        <authorList>
            <consortium name="DOE Joint Genome Institute"/>
            <person name="Mondo S.J."/>
            <person name="Dannebaum R.O."/>
            <person name="Kuo R.C."/>
            <person name="Labutti K."/>
            <person name="Haridas S."/>
            <person name="Kuo A."/>
            <person name="Salamov A."/>
            <person name="Ahrendt S.R."/>
            <person name="Lipzen A."/>
            <person name="Sullivan W."/>
            <person name="Andreopoulos W.B."/>
            <person name="Clum A."/>
            <person name="Lindquist E."/>
            <person name="Daum C."/>
            <person name="Ramamoorthy G.K."/>
            <person name="Gryganskyi A."/>
            <person name="Culley D."/>
            <person name="Magnuson J.K."/>
            <person name="James T.Y."/>
            <person name="O'Malley M.A."/>
            <person name="Stajich J.E."/>
            <person name="Spatafora J.W."/>
            <person name="Visel A."/>
            <person name="Grigoriev I.V."/>
        </authorList>
    </citation>
    <scope>NUCLEOTIDE SEQUENCE [LARGE SCALE GENOMIC DNA]</scope>
    <source>
        <strain evidence="3 4">NRRL 3301</strain>
    </source>
</reference>
<dbReference type="Proteomes" id="UP000242146">
    <property type="component" value="Unassembled WGS sequence"/>
</dbReference>
<feature type="domain" description="DUF2828" evidence="1">
    <location>
        <begin position="67"/>
        <end position="520"/>
    </location>
</feature>
<dbReference type="PANTHER" id="PTHR31373">
    <property type="entry name" value="OS06G0652100 PROTEIN"/>
    <property type="match status" value="1"/>
</dbReference>
<name>A0A1X2GJK9_9FUNG</name>